<comment type="caution">
    <text evidence="2">The sequence shown here is derived from an EMBL/GenBank/DDBJ whole genome shotgun (WGS) entry which is preliminary data.</text>
</comment>
<protein>
    <submittedName>
        <fullName evidence="2">Uncharacterized protein</fullName>
    </submittedName>
</protein>
<evidence type="ECO:0000313" key="3">
    <source>
        <dbReference type="Proteomes" id="UP000828251"/>
    </source>
</evidence>
<proteinExistence type="predicted"/>
<dbReference type="AlphaFoldDB" id="A0A9D4AFD6"/>
<evidence type="ECO:0000313" key="2">
    <source>
        <dbReference type="EMBL" id="KAH1113836.1"/>
    </source>
</evidence>
<sequence length="110" mass="12747">MTRKRKLCIFRRNLIRVWWKNNIERYSLSSDEEYNGKSLASDKNSSDLESRGGRLGHSDSFCHSKMELRFEAVEIGWNLSLQAQSRRALAMNSVWLHGDGDEIQRGSSIK</sequence>
<dbReference type="OrthoDB" id="10517651at2759"/>
<reference evidence="2 3" key="1">
    <citation type="journal article" date="2021" name="Plant Biotechnol. J.">
        <title>Multi-omics assisted identification of the key and species-specific regulatory components of drought-tolerant mechanisms in Gossypium stocksii.</title>
        <authorList>
            <person name="Yu D."/>
            <person name="Ke L."/>
            <person name="Zhang D."/>
            <person name="Wu Y."/>
            <person name="Sun Y."/>
            <person name="Mei J."/>
            <person name="Sun J."/>
            <person name="Sun Y."/>
        </authorList>
    </citation>
    <scope>NUCLEOTIDE SEQUENCE [LARGE SCALE GENOMIC DNA]</scope>
    <source>
        <strain evidence="3">cv. E1</strain>
        <tissue evidence="2">Leaf</tissue>
    </source>
</reference>
<feature type="region of interest" description="Disordered" evidence="1">
    <location>
        <begin position="31"/>
        <end position="57"/>
    </location>
</feature>
<accession>A0A9D4AFD6</accession>
<dbReference type="EMBL" id="JAIQCV010000003">
    <property type="protein sequence ID" value="KAH1113836.1"/>
    <property type="molecule type" value="Genomic_DNA"/>
</dbReference>
<dbReference type="Proteomes" id="UP000828251">
    <property type="component" value="Unassembled WGS sequence"/>
</dbReference>
<name>A0A9D4AFD6_9ROSI</name>
<gene>
    <name evidence="2" type="ORF">J1N35_007214</name>
</gene>
<feature type="compositionally biased region" description="Basic and acidic residues" evidence="1">
    <location>
        <begin position="44"/>
        <end position="57"/>
    </location>
</feature>
<organism evidence="2 3">
    <name type="scientific">Gossypium stocksii</name>
    <dbReference type="NCBI Taxonomy" id="47602"/>
    <lineage>
        <taxon>Eukaryota</taxon>
        <taxon>Viridiplantae</taxon>
        <taxon>Streptophyta</taxon>
        <taxon>Embryophyta</taxon>
        <taxon>Tracheophyta</taxon>
        <taxon>Spermatophyta</taxon>
        <taxon>Magnoliopsida</taxon>
        <taxon>eudicotyledons</taxon>
        <taxon>Gunneridae</taxon>
        <taxon>Pentapetalae</taxon>
        <taxon>rosids</taxon>
        <taxon>malvids</taxon>
        <taxon>Malvales</taxon>
        <taxon>Malvaceae</taxon>
        <taxon>Malvoideae</taxon>
        <taxon>Gossypium</taxon>
    </lineage>
</organism>
<evidence type="ECO:0000256" key="1">
    <source>
        <dbReference type="SAM" id="MobiDB-lite"/>
    </source>
</evidence>
<keyword evidence="3" id="KW-1185">Reference proteome</keyword>